<protein>
    <submittedName>
        <fullName evidence="1">Unnamed protein product</fullName>
    </submittedName>
</protein>
<organism evidence="1 2">
    <name type="scientific">Ambrosiozyma monospora</name>
    <name type="common">Yeast</name>
    <name type="synonym">Endomycopsis monosporus</name>
    <dbReference type="NCBI Taxonomy" id="43982"/>
    <lineage>
        <taxon>Eukaryota</taxon>
        <taxon>Fungi</taxon>
        <taxon>Dikarya</taxon>
        <taxon>Ascomycota</taxon>
        <taxon>Saccharomycotina</taxon>
        <taxon>Pichiomycetes</taxon>
        <taxon>Pichiales</taxon>
        <taxon>Pichiaceae</taxon>
        <taxon>Ambrosiozyma</taxon>
    </lineage>
</organism>
<accession>A0ACB5T9V7</accession>
<reference evidence="1" key="1">
    <citation type="submission" date="2023-04" db="EMBL/GenBank/DDBJ databases">
        <title>Ambrosiozyma monospora NBRC 10751.</title>
        <authorList>
            <person name="Ichikawa N."/>
            <person name="Sato H."/>
            <person name="Tonouchi N."/>
        </authorList>
    </citation>
    <scope>NUCLEOTIDE SEQUENCE</scope>
    <source>
        <strain evidence="1">NBRC 10751</strain>
    </source>
</reference>
<evidence type="ECO:0000313" key="2">
    <source>
        <dbReference type="Proteomes" id="UP001165064"/>
    </source>
</evidence>
<proteinExistence type="predicted"/>
<gene>
    <name evidence="1" type="ORF">Amon02_000678500</name>
</gene>
<dbReference type="EMBL" id="BSXS01005435">
    <property type="protein sequence ID" value="GME84362.1"/>
    <property type="molecule type" value="Genomic_DNA"/>
</dbReference>
<keyword evidence="2" id="KW-1185">Reference proteome</keyword>
<sequence>MKLSILLSLFATTSVAHLIKRETSSNIRLMNWNLRYDSQPNDITIDETIGNLSLTVPDDDQVSFYTDYEEAPWSDRRIGVANEVLFNSPDVFTVNEGLHRQVEDLKELLGWPYIGVGRQDGGESGEYEAIYYNPSKLNLVSNDTFWLSDTPFEPSEYPGAGSYRSATVCIFEDSSNGVQFVIINVHLDDKSDDQRKLGAALAKYRAAYEYQDKHVPVFLVGDFNSPTSGDDNGAYEISTGAQDFDNSKLNSTFTEKYNNNLSNFTMDDLMVEAAPKNRMGHHATFTGFKSDTSAFTRIDFQFGGNPHNGDDLLWTVNRYKGGDNWYDNSFYLSDHRPVITDLFIKN</sequence>
<name>A0ACB5T9V7_AMBMO</name>
<comment type="caution">
    <text evidence="1">The sequence shown here is derived from an EMBL/GenBank/DDBJ whole genome shotgun (WGS) entry which is preliminary data.</text>
</comment>
<evidence type="ECO:0000313" key="1">
    <source>
        <dbReference type="EMBL" id="GME84362.1"/>
    </source>
</evidence>
<dbReference type="Proteomes" id="UP001165064">
    <property type="component" value="Unassembled WGS sequence"/>
</dbReference>